<reference evidence="2 4" key="1">
    <citation type="submission" date="2018-06" db="EMBL/GenBank/DDBJ databases">
        <authorList>
            <consortium name="Pathogen Informatics"/>
            <person name="Doyle S."/>
        </authorList>
    </citation>
    <scope>NUCLEOTIDE SEQUENCE [LARGE SCALE GENOMIC DNA]</scope>
    <source>
        <strain evidence="2 4">NCTC10597</strain>
    </source>
</reference>
<dbReference type="RefSeq" id="WP_109350842.1">
    <property type="nucleotide sequence ID" value="NZ_BJUE01000076.1"/>
</dbReference>
<keyword evidence="1" id="KW-0472">Membrane</keyword>
<keyword evidence="5" id="KW-1185">Reference proteome</keyword>
<dbReference type="Proteomes" id="UP000254330">
    <property type="component" value="Unassembled WGS sequence"/>
</dbReference>
<evidence type="ECO:0000313" key="3">
    <source>
        <dbReference type="EMBL" id="TDR32693.1"/>
    </source>
</evidence>
<sequence length="90" mass="10120">MKDRNTLYFLLFVGFGLITTVFTAPFTSNAVKALIFFTGAVLILSSVYMSMISTRKAKRAFTVYNDTPLQPSFQREKVESLPLATLKRTS</sequence>
<dbReference type="EMBL" id="UGNP01000001">
    <property type="protein sequence ID" value="STX09434.1"/>
    <property type="molecule type" value="Genomic_DNA"/>
</dbReference>
<accession>A0A2U3A995</accession>
<evidence type="ECO:0000313" key="5">
    <source>
        <dbReference type="Proteomes" id="UP000294641"/>
    </source>
</evidence>
<dbReference type="AlphaFoldDB" id="A0A2U3A995"/>
<evidence type="ECO:0000313" key="2">
    <source>
        <dbReference type="EMBL" id="STX09434.1"/>
    </source>
</evidence>
<organism evidence="2 4">
    <name type="scientific">Kurthia zopfii</name>
    <dbReference type="NCBI Taxonomy" id="1650"/>
    <lineage>
        <taxon>Bacteria</taxon>
        <taxon>Bacillati</taxon>
        <taxon>Bacillota</taxon>
        <taxon>Bacilli</taxon>
        <taxon>Bacillales</taxon>
        <taxon>Caryophanaceae</taxon>
        <taxon>Kurthia</taxon>
    </lineage>
</organism>
<keyword evidence="1" id="KW-1133">Transmembrane helix</keyword>
<protein>
    <submittedName>
        <fullName evidence="2">Uncharacterized protein</fullName>
    </submittedName>
</protein>
<evidence type="ECO:0000313" key="4">
    <source>
        <dbReference type="Proteomes" id="UP000254330"/>
    </source>
</evidence>
<keyword evidence="1" id="KW-0812">Transmembrane</keyword>
<dbReference type="EMBL" id="SNZG01000061">
    <property type="protein sequence ID" value="TDR32693.1"/>
    <property type="molecule type" value="Genomic_DNA"/>
</dbReference>
<feature type="transmembrane region" description="Helical" evidence="1">
    <location>
        <begin position="33"/>
        <end position="51"/>
    </location>
</feature>
<evidence type="ECO:0000256" key="1">
    <source>
        <dbReference type="SAM" id="Phobius"/>
    </source>
</evidence>
<proteinExistence type="predicted"/>
<dbReference type="OrthoDB" id="10008107at2"/>
<comment type="caution">
    <text evidence="2">The sequence shown here is derived from an EMBL/GenBank/DDBJ whole genome shotgun (WGS) entry which is preliminary data.</text>
</comment>
<gene>
    <name evidence="3" type="ORF">DFR61_1611</name>
    <name evidence="2" type="ORF">NCTC10597_01109</name>
</gene>
<dbReference type="Proteomes" id="UP000294641">
    <property type="component" value="Unassembled WGS sequence"/>
</dbReference>
<reference evidence="3 5" key="2">
    <citation type="submission" date="2019-03" db="EMBL/GenBank/DDBJ databases">
        <title>Genomic Encyclopedia of Type Strains, Phase IV (KMG-IV): sequencing the most valuable type-strain genomes for metagenomic binning, comparative biology and taxonomic classification.</title>
        <authorList>
            <person name="Goeker M."/>
        </authorList>
    </citation>
    <scope>NUCLEOTIDE SEQUENCE [LARGE SCALE GENOMIC DNA]</scope>
    <source>
        <strain evidence="3 5">DSM 20580</strain>
    </source>
</reference>
<name>A0A2U3A995_9BACL</name>